<dbReference type="OrthoDB" id="1767481at2"/>
<protein>
    <submittedName>
        <fullName evidence="1">Uncharacterized protein</fullName>
    </submittedName>
</protein>
<dbReference type="AlphaFoldDB" id="A0A1U7NES6"/>
<evidence type="ECO:0000313" key="1">
    <source>
        <dbReference type="EMBL" id="OLU38338.1"/>
    </source>
</evidence>
<dbReference type="EMBL" id="MPJW01000170">
    <property type="protein sequence ID" value="OLU38338.1"/>
    <property type="molecule type" value="Genomic_DNA"/>
</dbReference>
<accession>A0A1U7NES6</accession>
<reference evidence="1 2" key="1">
    <citation type="submission" date="2016-11" db="EMBL/GenBank/DDBJ databases">
        <title>Description of two novel members of the family Erysipelotrichaceae: Ileibacterium lipovorans gen. nov., sp. nov. and Dubosiella newyorkensis, gen. nov., sp. nov.</title>
        <authorList>
            <person name="Cox L.M."/>
            <person name="Sohn J."/>
            <person name="Tyrrell K.L."/>
            <person name="Citron D.M."/>
            <person name="Lawson P.A."/>
            <person name="Patel N.B."/>
            <person name="Iizumi T."/>
            <person name="Perez-Perez G.I."/>
            <person name="Goldstein E.J."/>
            <person name="Blaser M.J."/>
        </authorList>
    </citation>
    <scope>NUCLEOTIDE SEQUENCE [LARGE SCALE GENOMIC DNA]</scope>
    <source>
        <strain evidence="1 2">NYU-BL-A3</strain>
    </source>
</reference>
<dbReference type="Proteomes" id="UP000186341">
    <property type="component" value="Unassembled WGS sequence"/>
</dbReference>
<sequence length="353" mass="40776">MSVISNIKEFWSRFEDEQNDLLQALKNKDYTALSEVLEGLDQECYAISGAHMFVEDTFEQPEMTFDAGPNKTTQLICQQMKKLAPSEIKKVWIINDTLPPLSQKAIEAQLQIKDEIYTLFDFTAFYTCDDQAQSFSIRLYCPGFSLIENPEHKREMCIYLVELAIGQNMMESFVSFVDYIDQPENGVDFCNLTELYDVIEEAVQKGKWKDYKHPTDIYSVYQPHQDFAHDSLRKDMKIIFTTNPSLIEESLGNKADVLLDLKAKDGEYGYVYFSNLFNGKDDAIFRQELSRKLDAAFAPLHYAKVIGGAIGKSFSYIDLIVFDKDLFLKAFSQIQKQLHQQVELHYRAFSEDI</sequence>
<comment type="caution">
    <text evidence="1">The sequence shown here is derived from an EMBL/GenBank/DDBJ whole genome shotgun (WGS) entry which is preliminary data.</text>
</comment>
<proteinExistence type="predicted"/>
<name>A0A1U7NES6_9FIRM</name>
<organism evidence="1 2">
    <name type="scientific">Ileibacterium valens</name>
    <dbReference type="NCBI Taxonomy" id="1862668"/>
    <lineage>
        <taxon>Bacteria</taxon>
        <taxon>Bacillati</taxon>
        <taxon>Bacillota</taxon>
        <taxon>Erysipelotrichia</taxon>
        <taxon>Erysipelotrichales</taxon>
        <taxon>Erysipelotrichaceae</taxon>
        <taxon>Ileibacterium</taxon>
    </lineage>
</organism>
<evidence type="ECO:0000313" key="2">
    <source>
        <dbReference type="Proteomes" id="UP000186341"/>
    </source>
</evidence>
<dbReference type="RefSeq" id="WP_075820201.1">
    <property type="nucleotide sequence ID" value="NZ_CAJUTZ010000046.1"/>
</dbReference>
<keyword evidence="2" id="KW-1185">Reference proteome</keyword>
<dbReference type="GeneID" id="82203215"/>
<gene>
    <name evidence="1" type="ORF">BO222_08555</name>
</gene>